<name>A0A0R3MDD3_9BRAD</name>
<reference evidence="1 2" key="1">
    <citation type="submission" date="2014-03" db="EMBL/GenBank/DDBJ databases">
        <title>Bradyrhizobium valentinum sp. nov., isolated from effective nodules of Lupinus mariae-josephae, a lupine endemic of basic-lime soils in Eastern Spain.</title>
        <authorList>
            <person name="Duran D."/>
            <person name="Rey L."/>
            <person name="Navarro A."/>
            <person name="Busquets A."/>
            <person name="Imperial J."/>
            <person name="Ruiz-Argueso T."/>
        </authorList>
    </citation>
    <scope>NUCLEOTIDE SEQUENCE [LARGE SCALE GENOMIC DNA]</scope>
    <source>
        <strain evidence="1 2">CCBAU 23086</strain>
    </source>
</reference>
<sequence length="134" mass="14785">MNPSIELSAINANSASVSPSNTPVFDHSIAEQIVQIRRGKAQQAQQRLAGFAVGRTAEDMDPAEQPQAFITRQYLAVHRRLQQSSIGVSLRDLNLCKEALLADLKYTVRDCELLLHRSPQHASEESSANTCLSR</sequence>
<organism evidence="1 2">
    <name type="scientific">Bradyrhizobium lablabi</name>
    <dbReference type="NCBI Taxonomy" id="722472"/>
    <lineage>
        <taxon>Bacteria</taxon>
        <taxon>Pseudomonadati</taxon>
        <taxon>Pseudomonadota</taxon>
        <taxon>Alphaproteobacteria</taxon>
        <taxon>Hyphomicrobiales</taxon>
        <taxon>Nitrobacteraceae</taxon>
        <taxon>Bradyrhizobium</taxon>
    </lineage>
</organism>
<accession>A0A0R3MDD3</accession>
<evidence type="ECO:0000313" key="2">
    <source>
        <dbReference type="Proteomes" id="UP000051660"/>
    </source>
</evidence>
<gene>
    <name evidence="1" type="ORF">CQ14_36150</name>
</gene>
<proteinExistence type="predicted"/>
<evidence type="ECO:0000313" key="1">
    <source>
        <dbReference type="EMBL" id="KRR18105.1"/>
    </source>
</evidence>
<dbReference type="EMBL" id="LLYB01000110">
    <property type="protein sequence ID" value="KRR18105.1"/>
    <property type="molecule type" value="Genomic_DNA"/>
</dbReference>
<dbReference type="Proteomes" id="UP000051660">
    <property type="component" value="Unassembled WGS sequence"/>
</dbReference>
<comment type="caution">
    <text evidence="1">The sequence shown here is derived from an EMBL/GenBank/DDBJ whole genome shotgun (WGS) entry which is preliminary data.</text>
</comment>
<dbReference type="AlphaFoldDB" id="A0A0R3MDD3"/>
<protein>
    <submittedName>
        <fullName evidence="1">Uncharacterized protein</fullName>
    </submittedName>
</protein>